<gene>
    <name evidence="2" type="ORF">SAMN05444422_104272</name>
</gene>
<feature type="compositionally biased region" description="Acidic residues" evidence="1">
    <location>
        <begin position="145"/>
        <end position="161"/>
    </location>
</feature>
<feature type="compositionally biased region" description="Acidic residues" evidence="1">
    <location>
        <begin position="192"/>
        <end position="204"/>
    </location>
</feature>
<accession>A0A1I1GF48</accession>
<name>A0A1I1GF48_NATHA</name>
<feature type="compositionally biased region" description="Acidic residues" evidence="1">
    <location>
        <begin position="276"/>
        <end position="285"/>
    </location>
</feature>
<evidence type="ECO:0000256" key="1">
    <source>
        <dbReference type="SAM" id="MobiDB-lite"/>
    </source>
</evidence>
<feature type="region of interest" description="Disordered" evidence="1">
    <location>
        <begin position="66"/>
        <end position="87"/>
    </location>
</feature>
<proteinExistence type="predicted"/>
<dbReference type="OrthoDB" id="205583at2157"/>
<evidence type="ECO:0000313" key="2">
    <source>
        <dbReference type="EMBL" id="SFC10181.1"/>
    </source>
</evidence>
<evidence type="ECO:0000313" key="3">
    <source>
        <dbReference type="Proteomes" id="UP000199161"/>
    </source>
</evidence>
<dbReference type="AlphaFoldDB" id="A0A1I1GF48"/>
<dbReference type="RefSeq" id="WP_089787718.1">
    <property type="nucleotide sequence ID" value="NZ_FOKW01000004.1"/>
</dbReference>
<reference evidence="3" key="1">
    <citation type="submission" date="2016-10" db="EMBL/GenBank/DDBJ databases">
        <authorList>
            <person name="Varghese N."/>
            <person name="Submissions S."/>
        </authorList>
    </citation>
    <scope>NUCLEOTIDE SEQUENCE [LARGE SCALE GENOMIC DNA]</scope>
    <source>
        <strain evidence="3">DSM 13078</strain>
    </source>
</reference>
<feature type="region of interest" description="Disordered" evidence="1">
    <location>
        <begin position="104"/>
        <end position="285"/>
    </location>
</feature>
<protein>
    <submittedName>
        <fullName evidence="2">Uncharacterized protein</fullName>
    </submittedName>
</protein>
<dbReference type="Proteomes" id="UP000199161">
    <property type="component" value="Unassembled WGS sequence"/>
</dbReference>
<dbReference type="EMBL" id="FOKW01000004">
    <property type="protein sequence ID" value="SFC10181.1"/>
    <property type="molecule type" value="Genomic_DNA"/>
</dbReference>
<keyword evidence="3" id="KW-1185">Reference proteome</keyword>
<sequence length="285" mass="30020">MTDPTREQVTEILDETDAASARLMTAGDEGEDEAPADADEFREAARKANELVASADPDALLEAVGLDTLPDGSEPSSIPEAIAEGDADAVEDLERLLRLADLGERVDEGEEGSDLDAAVGGLQAAARESDSESESESESGATDDAGGESDEESAGSTDDLEDRLREAVQSNVTEFSDGVEQLRDRLEAAVEGGDEGPDTDEGEGEGTREPGAVAETDREGVTDEDDDLLESDLGAGGRDSPGGATRHSTMAPSPSKRADLRAVRRFSTMPERNQLFDEDEDQDTD</sequence>
<organism evidence="2 3">
    <name type="scientific">Natronobacterium haloterrestre</name>
    <name type="common">Halobiforma haloterrestris</name>
    <dbReference type="NCBI Taxonomy" id="148448"/>
    <lineage>
        <taxon>Archaea</taxon>
        <taxon>Methanobacteriati</taxon>
        <taxon>Methanobacteriota</taxon>
        <taxon>Stenosarchaea group</taxon>
        <taxon>Halobacteria</taxon>
        <taxon>Halobacteriales</taxon>
        <taxon>Natrialbaceae</taxon>
        <taxon>Natronobacterium</taxon>
    </lineage>
</organism>